<proteinExistence type="predicted"/>
<accession>A0A1D8KH11</accession>
<dbReference type="EMBL" id="KU686194">
    <property type="protein sequence ID" value="AOV57937.1"/>
    <property type="molecule type" value="Genomic_DNA"/>
</dbReference>
<evidence type="ECO:0000313" key="2">
    <source>
        <dbReference type="Proteomes" id="UP000241591"/>
    </source>
</evidence>
<organism evidence="1 2">
    <name type="scientific">Synechococcus phage S-CAM1</name>
    <dbReference type="NCBI Taxonomy" id="754037"/>
    <lineage>
        <taxon>Viruses</taxon>
        <taxon>Duplodnaviria</taxon>
        <taxon>Heunggongvirae</taxon>
        <taxon>Uroviricota</taxon>
        <taxon>Caudoviricetes</taxon>
        <taxon>Pantevenvirales</taxon>
        <taxon>Kyanoviridae</taxon>
        <taxon>Anaposvirus</taxon>
        <taxon>Anaposvirus socalone</taxon>
    </lineage>
</organism>
<protein>
    <submittedName>
        <fullName evidence="1">Uncharacterized protein</fullName>
    </submittedName>
</protein>
<gene>
    <name evidence="1" type="ORF">C030809_182</name>
</gene>
<evidence type="ECO:0000313" key="1">
    <source>
        <dbReference type="EMBL" id="AOV57937.1"/>
    </source>
</evidence>
<dbReference type="Proteomes" id="UP000241591">
    <property type="component" value="Segment"/>
</dbReference>
<reference evidence="1 2" key="1">
    <citation type="journal article" date="2016" name="Virology">
        <title>The genomic content and context of auxiliary metabolic genes in marine cyanomyoviruses.</title>
        <authorList>
            <person name="Crummett L.T."/>
            <person name="Puxty R.J."/>
            <person name="Weihe C."/>
            <person name="Marston M.F."/>
            <person name="Martiny J.B."/>
        </authorList>
    </citation>
    <scope>NUCLEOTIDE SEQUENCE [LARGE SCALE GENOMIC DNA]</scope>
    <source>
        <strain evidence="1">0809CC03</strain>
    </source>
</reference>
<sequence length="407" mass="44971">MKLADLCRNGKEYDMRITKMIRKIASGGRFLLADDMGDINIYEITVTFKDGTQSGYDVEHLRDATIQRYLRQDILSLANNGGFRGKGNIEVFGGISDTHLTATFDFQDLVKTAEFGGQGKKGGKTNKGNDYEKDLFESCEHYFEAGGPYPEHAKQIIDKISKATKLTFKGAKHAGGDNSSRPLRMRGANDIYISAGGSTTLEMGKTLTDITLLFGPAGGKPTKEIYLSVKMGDTLSFFNCGVRGGGKDNLSLFPTTSFKTGDIPPAGLAYLNMFGIESEDFQTVFKEYVGKDAGKTTVNNHRRKVTLKPSGVRALKRLIASGVGYGYWMVHYTGTDVHCYEVDRRYMANSSALIGNEIEIHYGGVNGKGKRVDILFETKNYEFKFNIRSKSGGETFPTHTNGDYYKK</sequence>
<name>A0A1D8KH11_9CAUD</name>